<name>A0A381PWR2_9ZZZZ</name>
<reference evidence="1" key="1">
    <citation type="submission" date="2018-05" db="EMBL/GenBank/DDBJ databases">
        <authorList>
            <person name="Lanie J.A."/>
            <person name="Ng W.-L."/>
            <person name="Kazmierczak K.M."/>
            <person name="Andrzejewski T.M."/>
            <person name="Davidsen T.M."/>
            <person name="Wayne K.J."/>
            <person name="Tettelin H."/>
            <person name="Glass J.I."/>
            <person name="Rusch D."/>
            <person name="Podicherti R."/>
            <person name="Tsui H.-C.T."/>
            <person name="Winkler M.E."/>
        </authorList>
    </citation>
    <scope>NUCLEOTIDE SEQUENCE</scope>
</reference>
<sequence length="771" mass="88198">MKKKIWSAILVIGLTLVFILSSQYEYYPANEWKPAVLLKPSGEPVSLPIKDKPVVVMTGWGTPEGFNKAYDDYLFWRTSGGERITTPDQVCTQWHTGTFPFQVEISRLPFAIGRKVKGLERLWDSVGTYRISEDGQSYIPVVANQLGDFPYAGGGAEILYTKDLDGVEIIAMKDYVSFSSRDTGGVPLIRYTPDPRNGIDYLEEFFLIKKANGVNDYYEIDKAYKARIAGMMGWDPEEPAHFPEDEKFEVLRDPFIRNYIGEYFDNKIKVKEGYYSSVPGQTDHLKDTMPRMARSGYRNIVLAKPITDHNKYANNFWDLYLSYQSLCRAGFDVNDFDINQVRMYGRTPEYNHIMHKNLQRHLDHIDPGNEVAVIYATFGLPWPGANPVGPMSNAHPFIKEVFHENAYQNFLSFKRYIEQNEKEHKITFNRTGGIGSSDARTNNLFAYALFNRNQLGHKEDPLAYKDLRDTIEDAILNQKKKEVIVQLSHWGYDYWVLIINMREALNIPLNTIEEIRQGEYRMTWCEKHHGPGDYEQRHAINHQCPEGFTRLQLMEAFQDFSDDLAINYINRIRGGIERFGIFPDLDIQILGEGGVTELEGGSVEINQGPLSGTRIYIPPDPQPGIPENYKWENRWTPSNDGNNAVRAINEYSDLEDYLDSAKDDFPAVIGTQGKRTPDEPMPKHTNAVSPTVFFGPHRTIFNAPVTITLPYDATKVNNLERVKPYVFNELTQAFEALPKVLKDVGSVLDTNNNTLSFQVQVLGQFVLVEER</sequence>
<protein>
    <submittedName>
        <fullName evidence="1">Uncharacterized protein</fullName>
    </submittedName>
</protein>
<accession>A0A381PWR2</accession>
<dbReference type="EMBL" id="UINC01001093">
    <property type="protein sequence ID" value="SUZ70477.1"/>
    <property type="molecule type" value="Genomic_DNA"/>
</dbReference>
<gene>
    <name evidence="1" type="ORF">METZ01_LOCUS23331</name>
</gene>
<proteinExistence type="predicted"/>
<dbReference type="AlphaFoldDB" id="A0A381PWR2"/>
<evidence type="ECO:0000313" key="1">
    <source>
        <dbReference type="EMBL" id="SUZ70477.1"/>
    </source>
</evidence>
<organism evidence="1">
    <name type="scientific">marine metagenome</name>
    <dbReference type="NCBI Taxonomy" id="408172"/>
    <lineage>
        <taxon>unclassified sequences</taxon>
        <taxon>metagenomes</taxon>
        <taxon>ecological metagenomes</taxon>
    </lineage>
</organism>
<dbReference type="Gene3D" id="2.60.220.30">
    <property type="match status" value="1"/>
</dbReference>